<reference evidence="2 3" key="1">
    <citation type="journal article" date="2019" name="Sci. Rep.">
        <title>Orb-weaving spider Araneus ventricosus genome elucidates the spidroin gene catalogue.</title>
        <authorList>
            <person name="Kono N."/>
            <person name="Nakamura H."/>
            <person name="Ohtoshi R."/>
            <person name="Moran D.A.P."/>
            <person name="Shinohara A."/>
            <person name="Yoshida Y."/>
            <person name="Fujiwara M."/>
            <person name="Mori M."/>
            <person name="Tomita M."/>
            <person name="Arakawa K."/>
        </authorList>
    </citation>
    <scope>NUCLEOTIDE SEQUENCE [LARGE SCALE GENOMIC DNA]</scope>
</reference>
<sequence>MVQDESWKNNDDLRYPRHRSDSSPTGYHREQQNNRLCTGRIGVTISSAYSFDPTKWFTVGRAVAFGKVWHKTKDKKWAKEEHAAILTDIPVKDELQAEREATEMKKLKTTMKAKRQVSLNENKCGIPVRGPPRGAPATS</sequence>
<protein>
    <submittedName>
        <fullName evidence="2">Uncharacterized protein</fullName>
    </submittedName>
</protein>
<keyword evidence="3" id="KW-1185">Reference proteome</keyword>
<dbReference type="EMBL" id="BGPR01000194">
    <property type="protein sequence ID" value="GBM03716.1"/>
    <property type="molecule type" value="Genomic_DNA"/>
</dbReference>
<dbReference type="AlphaFoldDB" id="A0A4Y2CIH9"/>
<evidence type="ECO:0000313" key="3">
    <source>
        <dbReference type="Proteomes" id="UP000499080"/>
    </source>
</evidence>
<gene>
    <name evidence="2" type="ORF">AVEN_134938_1</name>
</gene>
<evidence type="ECO:0000313" key="2">
    <source>
        <dbReference type="EMBL" id="GBM03716.1"/>
    </source>
</evidence>
<organism evidence="2 3">
    <name type="scientific">Araneus ventricosus</name>
    <name type="common">Orbweaver spider</name>
    <name type="synonym">Epeira ventricosa</name>
    <dbReference type="NCBI Taxonomy" id="182803"/>
    <lineage>
        <taxon>Eukaryota</taxon>
        <taxon>Metazoa</taxon>
        <taxon>Ecdysozoa</taxon>
        <taxon>Arthropoda</taxon>
        <taxon>Chelicerata</taxon>
        <taxon>Arachnida</taxon>
        <taxon>Araneae</taxon>
        <taxon>Araneomorphae</taxon>
        <taxon>Entelegynae</taxon>
        <taxon>Araneoidea</taxon>
        <taxon>Araneidae</taxon>
        <taxon>Araneus</taxon>
    </lineage>
</organism>
<name>A0A4Y2CIH9_ARAVE</name>
<comment type="caution">
    <text evidence="2">The sequence shown here is derived from an EMBL/GenBank/DDBJ whole genome shotgun (WGS) entry which is preliminary data.</text>
</comment>
<feature type="region of interest" description="Disordered" evidence="1">
    <location>
        <begin position="1"/>
        <end position="33"/>
    </location>
</feature>
<feature type="compositionally biased region" description="Pro residues" evidence="1">
    <location>
        <begin position="129"/>
        <end position="139"/>
    </location>
</feature>
<proteinExistence type="predicted"/>
<evidence type="ECO:0000256" key="1">
    <source>
        <dbReference type="SAM" id="MobiDB-lite"/>
    </source>
</evidence>
<feature type="compositionally biased region" description="Basic and acidic residues" evidence="1">
    <location>
        <begin position="1"/>
        <end position="32"/>
    </location>
</feature>
<accession>A0A4Y2CIH9</accession>
<dbReference type="Proteomes" id="UP000499080">
    <property type="component" value="Unassembled WGS sequence"/>
</dbReference>
<feature type="region of interest" description="Disordered" evidence="1">
    <location>
        <begin position="110"/>
        <end position="139"/>
    </location>
</feature>